<protein>
    <submittedName>
        <fullName evidence="2">Steroid 5-alpha reductase family enzyme</fullName>
    </submittedName>
</protein>
<feature type="transmembrane region" description="Helical" evidence="1">
    <location>
        <begin position="205"/>
        <end position="224"/>
    </location>
</feature>
<dbReference type="AlphaFoldDB" id="A0A1I0PFV5"/>
<dbReference type="Gene3D" id="1.20.120.1630">
    <property type="match status" value="1"/>
</dbReference>
<feature type="transmembrane region" description="Helical" evidence="1">
    <location>
        <begin position="49"/>
        <end position="69"/>
    </location>
</feature>
<organism evidence="2 3">
    <name type="scientific">[Clostridium] fimetarium</name>
    <dbReference type="NCBI Taxonomy" id="99656"/>
    <lineage>
        <taxon>Bacteria</taxon>
        <taxon>Bacillati</taxon>
        <taxon>Bacillota</taxon>
        <taxon>Clostridia</taxon>
        <taxon>Lachnospirales</taxon>
        <taxon>Lachnospiraceae</taxon>
    </lineage>
</organism>
<dbReference type="GO" id="GO:0016020">
    <property type="term" value="C:membrane"/>
    <property type="evidence" value="ECO:0007669"/>
    <property type="project" value="TreeGrafter"/>
</dbReference>
<accession>A0A1I0PFV5</accession>
<proteinExistence type="predicted"/>
<dbReference type="OrthoDB" id="9779233at2"/>
<feature type="transmembrane region" description="Helical" evidence="1">
    <location>
        <begin position="129"/>
        <end position="146"/>
    </location>
</feature>
<gene>
    <name evidence="2" type="ORF">SAMN05421659_10561</name>
</gene>
<dbReference type="InterPro" id="IPR010721">
    <property type="entry name" value="UstE-like"/>
</dbReference>
<evidence type="ECO:0000313" key="2">
    <source>
        <dbReference type="EMBL" id="SEW13326.1"/>
    </source>
</evidence>
<keyword evidence="3" id="KW-1185">Reference proteome</keyword>
<dbReference type="Proteomes" id="UP000199701">
    <property type="component" value="Unassembled WGS sequence"/>
</dbReference>
<dbReference type="PROSITE" id="PS50244">
    <property type="entry name" value="S5A_REDUCTASE"/>
    <property type="match status" value="1"/>
</dbReference>
<evidence type="ECO:0000313" key="3">
    <source>
        <dbReference type="Proteomes" id="UP000199701"/>
    </source>
</evidence>
<dbReference type="STRING" id="99656.SAMN05421659_10561"/>
<feature type="transmembrane region" description="Helical" evidence="1">
    <location>
        <begin position="6"/>
        <end position="21"/>
    </location>
</feature>
<keyword evidence="1" id="KW-0472">Membrane</keyword>
<evidence type="ECO:0000256" key="1">
    <source>
        <dbReference type="SAM" id="Phobius"/>
    </source>
</evidence>
<keyword evidence="1" id="KW-0812">Transmembrane</keyword>
<feature type="transmembrane region" description="Helical" evidence="1">
    <location>
        <begin position="26"/>
        <end position="43"/>
    </location>
</feature>
<dbReference type="RefSeq" id="WP_092452404.1">
    <property type="nucleotide sequence ID" value="NZ_FOJI01000005.1"/>
</dbReference>
<name>A0A1I0PFV5_9FIRM</name>
<dbReference type="PANTHER" id="PTHR32251">
    <property type="entry name" value="3-OXO-5-ALPHA-STEROID 4-DEHYDROGENASE"/>
    <property type="match status" value="1"/>
</dbReference>
<dbReference type="PANTHER" id="PTHR32251:SF17">
    <property type="entry name" value="STEROID 5-ALPHA REDUCTASE C-TERMINAL DOMAIN-CONTAINING PROTEIN"/>
    <property type="match status" value="1"/>
</dbReference>
<keyword evidence="1" id="KW-1133">Transmembrane helix</keyword>
<reference evidence="2 3" key="1">
    <citation type="submission" date="2016-10" db="EMBL/GenBank/DDBJ databases">
        <authorList>
            <person name="de Groot N.N."/>
        </authorList>
    </citation>
    <scope>NUCLEOTIDE SEQUENCE [LARGE SCALE GENOMIC DNA]</scope>
    <source>
        <strain evidence="2 3">DSM 9179</strain>
    </source>
</reference>
<dbReference type="Pfam" id="PF06966">
    <property type="entry name" value="DUF1295"/>
    <property type="match status" value="1"/>
</dbReference>
<dbReference type="EMBL" id="FOJI01000005">
    <property type="protein sequence ID" value="SEW13326.1"/>
    <property type="molecule type" value="Genomic_DNA"/>
</dbReference>
<sequence>MDVVYLMLVYFILFFVIGTLIKNNSIIDIGWGIGFVLVAWFILLRGSKILPTQLIITVLITIWGLRLFYHILKRNIGKQEDFRYATWRQEWGKWLLPRAFFQIYMLQGIFMYLISLSVIFVSYEDREAYIPIMILGILVWIIGFYFEAIGDHQLKLFISKKENRGNIMMTGLWKYTRHPNYFGEATMWWGIFILAISSGASILSIISPLTITLLLVFVSGVPMLEKSMKKKPGYSEYARKTSIFLPWFQGK</sequence>
<feature type="transmembrane region" description="Helical" evidence="1">
    <location>
        <begin position="103"/>
        <end position="123"/>
    </location>
</feature>